<dbReference type="PANTHER" id="PTHR35903:SF1">
    <property type="entry name" value="FLAGELLIN B1"/>
    <property type="match status" value="1"/>
</dbReference>
<dbReference type="EMBL" id="CP024047">
    <property type="protein sequence ID" value="AXR78764.1"/>
    <property type="molecule type" value="Genomic_DNA"/>
</dbReference>
<dbReference type="GO" id="GO:0005198">
    <property type="term" value="F:structural molecule activity"/>
    <property type="evidence" value="ECO:0007669"/>
    <property type="project" value="InterPro"/>
</dbReference>
<dbReference type="AlphaFoldDB" id="A0A346PGW9"/>
<accession>A0A346PGW9</accession>
<evidence type="ECO:0000313" key="2">
    <source>
        <dbReference type="Proteomes" id="UP000258707"/>
    </source>
</evidence>
<protein>
    <submittedName>
        <fullName evidence="1">Archaeal flagellin</fullName>
    </submittedName>
</protein>
<name>A0A346PGW9_9EURY</name>
<gene>
    <name evidence="1" type="ORF">AArc1_2449</name>
</gene>
<dbReference type="PANTHER" id="PTHR35903">
    <property type="entry name" value="FLAGELLIN B1"/>
    <property type="match status" value="1"/>
</dbReference>
<keyword evidence="1" id="KW-0966">Cell projection</keyword>
<dbReference type="GO" id="GO:0097588">
    <property type="term" value="P:archaeal or bacterial-type flagellum-dependent cell motility"/>
    <property type="evidence" value="ECO:0007669"/>
    <property type="project" value="InterPro"/>
</dbReference>
<organism evidence="1 2">
    <name type="scientific">Natrarchaeobaculum sulfurireducens</name>
    <dbReference type="NCBI Taxonomy" id="2044521"/>
    <lineage>
        <taxon>Archaea</taxon>
        <taxon>Methanobacteriati</taxon>
        <taxon>Methanobacteriota</taxon>
        <taxon>Stenosarchaea group</taxon>
        <taxon>Halobacteria</taxon>
        <taxon>Halobacteriales</taxon>
        <taxon>Natrialbaceae</taxon>
        <taxon>Natrarchaeobaculum</taxon>
    </lineage>
</organism>
<sequence length="198" mass="20635">MFIAMVLVAAIAAGVLINTAGMLQAQAMATGEESTELVSERIDTGSAVGIVADDGGSDSGELEEIRLGLSAAAGAGEINLDDTVVQALGPEGQVNLVYAESTSDAFDTNDIEDLEEDRFIAQDMDGEFVDPEDVILNDDNGQFTLVFNPEAEPFGTTDDAFGEGDEASLDIVSPSSATTSVELNAPDLFQHDGEAVRL</sequence>
<dbReference type="KEGG" id="nan:AArc1_2449"/>
<reference evidence="2" key="1">
    <citation type="submission" date="2017-10" db="EMBL/GenBank/DDBJ databases">
        <title>Phenotypic and genomic properties of facultatively anaerobic sulfur-reducing natronoarchaea from hypersaline soda lakes.</title>
        <authorList>
            <person name="Sorokin D.Y."/>
            <person name="Kublanov I.V."/>
            <person name="Roman P."/>
            <person name="Sinninghe Damste J.S."/>
            <person name="Golyshin P.N."/>
            <person name="Rojo D."/>
            <person name="Ciordia S."/>
            <person name="Mena Md.C."/>
            <person name="Ferrer M."/>
            <person name="Messina E."/>
            <person name="Smedile F."/>
            <person name="La Spada G."/>
            <person name="La Cono V."/>
            <person name="Yakimov M.M."/>
        </authorList>
    </citation>
    <scope>NUCLEOTIDE SEQUENCE [LARGE SCALE GENOMIC DNA]</scope>
    <source>
        <strain evidence="2">AArc1</strain>
    </source>
</reference>
<evidence type="ECO:0000313" key="1">
    <source>
        <dbReference type="EMBL" id="AXR78764.1"/>
    </source>
</evidence>
<dbReference type="Pfam" id="PF01917">
    <property type="entry name" value="Flagellin_arch-type"/>
    <property type="match status" value="1"/>
</dbReference>
<dbReference type="InterPro" id="IPR002774">
    <property type="entry name" value="Flagellin_arc-type"/>
</dbReference>
<dbReference type="Proteomes" id="UP000258707">
    <property type="component" value="Chromosome"/>
</dbReference>
<keyword evidence="1" id="KW-0282">Flagellum</keyword>
<keyword evidence="1" id="KW-0969">Cilium</keyword>
<proteinExistence type="predicted"/>